<organism evidence="7">
    <name type="scientific">Pseudomonas lactis</name>
    <dbReference type="NCBI Taxonomy" id="1615674"/>
    <lineage>
        <taxon>Bacteria</taxon>
        <taxon>Pseudomonadati</taxon>
        <taxon>Pseudomonadota</taxon>
        <taxon>Gammaproteobacteria</taxon>
        <taxon>Pseudomonadales</taxon>
        <taxon>Pseudomonadaceae</taxon>
        <taxon>Pseudomonas</taxon>
    </lineage>
</organism>
<feature type="transmembrane region" description="Helical" evidence="5">
    <location>
        <begin position="311"/>
        <end position="332"/>
    </location>
</feature>
<dbReference type="Proteomes" id="UP000003213">
    <property type="component" value="Chromosome"/>
</dbReference>
<dbReference type="Pfam" id="PF04932">
    <property type="entry name" value="Wzy_C"/>
    <property type="match status" value="1"/>
</dbReference>
<gene>
    <name evidence="7" type="ORF">PflSS101_0498</name>
</gene>
<dbReference type="PANTHER" id="PTHR37422:SF13">
    <property type="entry name" value="LIPOPOLYSACCHARIDE BIOSYNTHESIS PROTEIN PA4999-RELATED"/>
    <property type="match status" value="1"/>
</dbReference>
<proteinExistence type="predicted"/>
<dbReference type="PATRIC" id="fig|1038924.3.peg.489"/>
<feature type="transmembrane region" description="Helical" evidence="5">
    <location>
        <begin position="168"/>
        <end position="186"/>
    </location>
</feature>
<dbReference type="InterPro" id="IPR007016">
    <property type="entry name" value="O-antigen_ligase-rel_domated"/>
</dbReference>
<comment type="subcellular location">
    <subcellularLocation>
        <location evidence="1">Membrane</location>
        <topology evidence="1">Multi-pass membrane protein</topology>
    </subcellularLocation>
</comment>
<evidence type="ECO:0000259" key="6">
    <source>
        <dbReference type="Pfam" id="PF04932"/>
    </source>
</evidence>
<evidence type="ECO:0000256" key="5">
    <source>
        <dbReference type="SAM" id="Phobius"/>
    </source>
</evidence>
<dbReference type="GO" id="GO:0016020">
    <property type="term" value="C:membrane"/>
    <property type="evidence" value="ECO:0007669"/>
    <property type="project" value="UniProtKB-SubCell"/>
</dbReference>
<accession>I4K9F7</accession>
<dbReference type="InterPro" id="IPR051533">
    <property type="entry name" value="WaaL-like"/>
</dbReference>
<feature type="transmembrane region" description="Helical" evidence="5">
    <location>
        <begin position="127"/>
        <end position="148"/>
    </location>
</feature>
<dbReference type="AlphaFoldDB" id="I4K9F7"/>
<feature type="transmembrane region" description="Helical" evidence="5">
    <location>
        <begin position="103"/>
        <end position="120"/>
    </location>
</feature>
<feature type="transmembrane region" description="Helical" evidence="5">
    <location>
        <begin position="237"/>
        <end position="255"/>
    </location>
</feature>
<feature type="transmembrane region" description="Helical" evidence="5">
    <location>
        <begin position="193"/>
        <end position="209"/>
    </location>
</feature>
<protein>
    <submittedName>
        <fullName evidence="7">O-antigen polymerase</fullName>
    </submittedName>
</protein>
<feature type="transmembrane region" description="Helical" evidence="5">
    <location>
        <begin position="339"/>
        <end position="359"/>
    </location>
</feature>
<keyword evidence="4 5" id="KW-0472">Membrane</keyword>
<dbReference type="Gene3D" id="1.10.510.10">
    <property type="entry name" value="Transferase(Phosphotransferase) domain 1"/>
    <property type="match status" value="1"/>
</dbReference>
<keyword evidence="3 5" id="KW-1133">Transmembrane helix</keyword>
<feature type="transmembrane region" description="Helical" evidence="5">
    <location>
        <begin position="215"/>
        <end position="230"/>
    </location>
</feature>
<dbReference type="HOGENOM" id="CLU_441351_0_0_6"/>
<comment type="caution">
    <text evidence="7">The sequence shown here is derived from an EMBL/GenBank/DDBJ whole genome shotgun (WGS) entry which is preliminary data.</text>
</comment>
<evidence type="ECO:0000256" key="1">
    <source>
        <dbReference type="ARBA" id="ARBA00004141"/>
    </source>
</evidence>
<feature type="domain" description="O-antigen ligase-related" evidence="6">
    <location>
        <begin position="200"/>
        <end position="323"/>
    </location>
</feature>
<dbReference type="RefSeq" id="WP_003188005.1">
    <property type="nucleotide sequence ID" value="NZ_CM001513.1"/>
</dbReference>
<feature type="transmembrane region" description="Helical" evidence="5">
    <location>
        <begin position="12"/>
        <end position="35"/>
    </location>
</feature>
<dbReference type="SUPFAM" id="SSF56112">
    <property type="entry name" value="Protein kinase-like (PK-like)"/>
    <property type="match status" value="1"/>
</dbReference>
<evidence type="ECO:0000313" key="7">
    <source>
        <dbReference type="EMBL" id="EIK61347.1"/>
    </source>
</evidence>
<feature type="transmembrane region" description="Helical" evidence="5">
    <location>
        <begin position="371"/>
        <end position="388"/>
    </location>
</feature>
<reference evidence="7" key="1">
    <citation type="journal article" date="2012" name="PLoS Genet.">
        <title>Comparative Genomics of Plant-Associated Pseudomonas spp.: Insights into Diversity and Inheritance of Traits Involved in Multitrophic Interactions.</title>
        <authorList>
            <person name="Loper J.E."/>
            <person name="Hassan K.A."/>
            <person name="Mavrodi D.V."/>
            <person name="Davis E.W.II."/>
            <person name="Lim C.K."/>
            <person name="Shaffer B.T."/>
            <person name="Elbourne L.D."/>
            <person name="Stockwell V.O."/>
            <person name="Hartney S.L."/>
            <person name="Breakwell K."/>
            <person name="Henkels M.D."/>
            <person name="Tetu S.G."/>
            <person name="Rangel L.I."/>
            <person name="Kidarsa T.A."/>
            <person name="Wilson N.L."/>
            <person name="van de Mortel J.E."/>
            <person name="Song C."/>
            <person name="Blumhagen R."/>
            <person name="Radune D."/>
            <person name="Hostetler J.B."/>
            <person name="Brinkac L.M."/>
            <person name="Durkin A.S."/>
            <person name="Kluepfel D.A."/>
            <person name="Wechter W.P."/>
            <person name="Anderson A.J."/>
            <person name="Kim Y.C."/>
            <person name="Pierson L.S.III."/>
            <person name="Pierson E.A."/>
            <person name="Lindow S.E."/>
            <person name="Kobayashi D.Y."/>
            <person name="Raaijmakers J.M."/>
            <person name="Weller D.M."/>
            <person name="Thomashow L.S."/>
            <person name="Allen A.E."/>
            <person name="Paulsen I.T."/>
        </authorList>
    </citation>
    <scope>NUCLEOTIDE SEQUENCE [LARGE SCALE GENOMIC DNA]</scope>
    <source>
        <strain evidence="7">SS101</strain>
    </source>
</reference>
<feature type="transmembrane region" description="Helical" evidence="5">
    <location>
        <begin position="72"/>
        <end position="91"/>
    </location>
</feature>
<name>I4K9F7_9PSED</name>
<feature type="transmembrane region" description="Helical" evidence="5">
    <location>
        <begin position="41"/>
        <end position="60"/>
    </location>
</feature>
<sequence length="613" mass="69204">MHSKRLTYGSNRVFDFLVLWILPVGLLLLLSALFFVGNRNVLHRIVYILFSVPTLFLLCMRPREFKDLLREPLAIAFLAFSAWALTSLLWSPEPSSDTDLFKRPLNTFMLFGGCGLLLHYRNELFKPIFFSAAVIALVVSLGNLVAFAKGYQPGMRMIGGLGALDNPLLSSHLFGFFTVYWLYVCMTTQRLNVLWFSVPALAIMTAAVLATGSRTPLVALVLAILWMSFVSRNRRSILLLAGTALGVAGLILFYPESIIMRGSSFRLELWSMSLQLIAEHPWIGHSYDSELFLTLADGYQLREPHSFALGVLYYVGIIGFIPWAFMLGWGLYKGLKERAQPLFILASSLLAYGIGAGLTEGGGILSRPKEHWFLLWIPLAIITGLSLAQRHRSLLRMKVQNLKPAAFEQLCSNAHVIEADGLGPKVLRLEDGSFLKLFRPRRWYTSGSFNPYSERFASNSEQLRTLGIPTPHILGLYRLNDASSAVRYTPLPGLTLRQALQSLDSSLRESLVERFGRFMAQLHERGVYFRSLHLGNVLLMDDGEFALIDVADLRIYPSSLRYALRQRNLRHMQRYPQDRNWLFETHFEQLVKGYASVASPAATAKIREQVQSL</sequence>
<evidence type="ECO:0000256" key="3">
    <source>
        <dbReference type="ARBA" id="ARBA00022989"/>
    </source>
</evidence>
<dbReference type="PANTHER" id="PTHR37422">
    <property type="entry name" value="TEICHURONIC ACID BIOSYNTHESIS PROTEIN TUAE"/>
    <property type="match status" value="1"/>
</dbReference>
<evidence type="ECO:0000256" key="2">
    <source>
        <dbReference type="ARBA" id="ARBA00022692"/>
    </source>
</evidence>
<keyword evidence="2 5" id="KW-0812">Transmembrane</keyword>
<evidence type="ECO:0000256" key="4">
    <source>
        <dbReference type="ARBA" id="ARBA00023136"/>
    </source>
</evidence>
<dbReference type="Pfam" id="PF06293">
    <property type="entry name" value="Kdo"/>
    <property type="match status" value="1"/>
</dbReference>
<dbReference type="InterPro" id="IPR011009">
    <property type="entry name" value="Kinase-like_dom_sf"/>
</dbReference>
<dbReference type="EMBL" id="AHPN01000001">
    <property type="protein sequence ID" value="EIK61347.1"/>
    <property type="molecule type" value="Genomic_DNA"/>
</dbReference>